<gene>
    <name evidence="1" type="ORF">L596_013930</name>
</gene>
<organism evidence="1 2">
    <name type="scientific">Steinernema carpocapsae</name>
    <name type="common">Entomopathogenic nematode</name>
    <dbReference type="NCBI Taxonomy" id="34508"/>
    <lineage>
        <taxon>Eukaryota</taxon>
        <taxon>Metazoa</taxon>
        <taxon>Ecdysozoa</taxon>
        <taxon>Nematoda</taxon>
        <taxon>Chromadorea</taxon>
        <taxon>Rhabditida</taxon>
        <taxon>Tylenchina</taxon>
        <taxon>Panagrolaimomorpha</taxon>
        <taxon>Strongyloidoidea</taxon>
        <taxon>Steinernematidae</taxon>
        <taxon>Steinernema</taxon>
    </lineage>
</organism>
<protein>
    <submittedName>
        <fullName evidence="1">Uncharacterized protein</fullName>
    </submittedName>
</protein>
<proteinExistence type="predicted"/>
<reference evidence="1 2" key="2">
    <citation type="journal article" date="2019" name="G3 (Bethesda)">
        <title>Hybrid Assembly of the Genome of the Entomopathogenic Nematode Steinernema carpocapsae Identifies the X-Chromosome.</title>
        <authorList>
            <person name="Serra L."/>
            <person name="Macchietto M."/>
            <person name="Macias-Munoz A."/>
            <person name="McGill C.J."/>
            <person name="Rodriguez I.M."/>
            <person name="Rodriguez B."/>
            <person name="Murad R."/>
            <person name="Mortazavi A."/>
        </authorList>
    </citation>
    <scope>NUCLEOTIDE SEQUENCE [LARGE SCALE GENOMIC DNA]</scope>
    <source>
        <strain evidence="1 2">ALL</strain>
    </source>
</reference>
<comment type="caution">
    <text evidence="1">The sequence shown here is derived from an EMBL/GenBank/DDBJ whole genome shotgun (WGS) entry which is preliminary data.</text>
</comment>
<sequence>MTFEYFCLSSLRKIFTLSHKIANVLKNNSFFPTFRVKTTKTSAARHPITPNFRFIRFASKLQQNLYA</sequence>
<dbReference type="EMBL" id="AZBU02000003">
    <property type="protein sequence ID" value="TKR89891.1"/>
    <property type="molecule type" value="Genomic_DNA"/>
</dbReference>
<evidence type="ECO:0000313" key="1">
    <source>
        <dbReference type="EMBL" id="TKR89891.1"/>
    </source>
</evidence>
<name>A0A4U5P2S1_STECR</name>
<accession>A0A4U5P2S1</accession>
<dbReference type="AlphaFoldDB" id="A0A4U5P2S1"/>
<keyword evidence="2" id="KW-1185">Reference proteome</keyword>
<reference evidence="1 2" key="1">
    <citation type="journal article" date="2015" name="Genome Biol.">
        <title>Comparative genomics of Steinernema reveals deeply conserved gene regulatory networks.</title>
        <authorList>
            <person name="Dillman A.R."/>
            <person name="Macchietto M."/>
            <person name="Porter C.F."/>
            <person name="Rogers A."/>
            <person name="Williams B."/>
            <person name="Antoshechkin I."/>
            <person name="Lee M.M."/>
            <person name="Goodwin Z."/>
            <person name="Lu X."/>
            <person name="Lewis E.E."/>
            <person name="Goodrich-Blair H."/>
            <person name="Stock S.P."/>
            <person name="Adams B.J."/>
            <person name="Sternberg P.W."/>
            <person name="Mortazavi A."/>
        </authorList>
    </citation>
    <scope>NUCLEOTIDE SEQUENCE [LARGE SCALE GENOMIC DNA]</scope>
    <source>
        <strain evidence="1 2">ALL</strain>
    </source>
</reference>
<dbReference type="Proteomes" id="UP000298663">
    <property type="component" value="Unassembled WGS sequence"/>
</dbReference>
<evidence type="ECO:0000313" key="2">
    <source>
        <dbReference type="Proteomes" id="UP000298663"/>
    </source>
</evidence>